<dbReference type="EMBL" id="ML975520">
    <property type="protein sequence ID" value="KAF1828613.1"/>
    <property type="molecule type" value="Genomic_DNA"/>
</dbReference>
<dbReference type="PANTHER" id="PTHR13119:SF12">
    <property type="entry name" value="PROTEIN SUPPRESSOR OF SABLE"/>
    <property type="match status" value="1"/>
</dbReference>
<dbReference type="SMART" id="SM00356">
    <property type="entry name" value="ZnF_C3H1"/>
    <property type="match status" value="2"/>
</dbReference>
<dbReference type="SUPFAM" id="SSF90229">
    <property type="entry name" value="CCCH zinc finger"/>
    <property type="match status" value="1"/>
</dbReference>
<dbReference type="InterPro" id="IPR036063">
    <property type="entry name" value="Smr_dom_sf"/>
</dbReference>
<feature type="compositionally biased region" description="Basic and acidic residues" evidence="6">
    <location>
        <begin position="690"/>
        <end position="721"/>
    </location>
</feature>
<evidence type="ECO:0000256" key="5">
    <source>
        <dbReference type="PROSITE-ProRule" id="PRU00723"/>
    </source>
</evidence>
<proteinExistence type="predicted"/>
<evidence type="ECO:0000256" key="1">
    <source>
        <dbReference type="ARBA" id="ARBA00022723"/>
    </source>
</evidence>
<feature type="zinc finger region" description="C3H1-type" evidence="5">
    <location>
        <begin position="304"/>
        <end position="331"/>
    </location>
</feature>
<dbReference type="FunFam" id="3.30.1370.110:FF:000002">
    <property type="entry name" value="CCCH zinc finger and SMR domain protein"/>
    <property type="match status" value="1"/>
</dbReference>
<keyword evidence="10" id="KW-1185">Reference proteome</keyword>
<evidence type="ECO:0000256" key="6">
    <source>
        <dbReference type="SAM" id="MobiDB-lite"/>
    </source>
</evidence>
<dbReference type="OrthoDB" id="3247158at2759"/>
<dbReference type="SMART" id="SM00463">
    <property type="entry name" value="SMR"/>
    <property type="match status" value="1"/>
</dbReference>
<feature type="region of interest" description="Disordered" evidence="6">
    <location>
        <begin position="112"/>
        <end position="135"/>
    </location>
</feature>
<dbReference type="GO" id="GO:0045892">
    <property type="term" value="P:negative regulation of DNA-templated transcription"/>
    <property type="evidence" value="ECO:0007669"/>
    <property type="project" value="InterPro"/>
</dbReference>
<keyword evidence="3 5" id="KW-0863">Zinc-finger</keyword>
<reference evidence="9" key="1">
    <citation type="submission" date="2020-01" db="EMBL/GenBank/DDBJ databases">
        <authorList>
            <consortium name="DOE Joint Genome Institute"/>
            <person name="Haridas S."/>
            <person name="Albert R."/>
            <person name="Binder M."/>
            <person name="Bloem J."/>
            <person name="Labutti K."/>
            <person name="Salamov A."/>
            <person name="Andreopoulos B."/>
            <person name="Baker S.E."/>
            <person name="Barry K."/>
            <person name="Bills G."/>
            <person name="Bluhm B.H."/>
            <person name="Cannon C."/>
            <person name="Castanera R."/>
            <person name="Culley D.E."/>
            <person name="Daum C."/>
            <person name="Ezra D."/>
            <person name="Gonzalez J.B."/>
            <person name="Henrissat B."/>
            <person name="Kuo A."/>
            <person name="Liang C."/>
            <person name="Lipzen A."/>
            <person name="Lutzoni F."/>
            <person name="Magnuson J."/>
            <person name="Mondo S."/>
            <person name="Nolan M."/>
            <person name="Ohm R."/>
            <person name="Pangilinan J."/>
            <person name="Park H.-J."/>
            <person name="Ramirez L."/>
            <person name="Alfaro M."/>
            <person name="Sun H."/>
            <person name="Tritt A."/>
            <person name="Yoshinaga Y."/>
            <person name="Zwiers L.-H."/>
            <person name="Turgeon B.G."/>
            <person name="Goodwin S.B."/>
            <person name="Spatafora J.W."/>
            <person name="Crous P.W."/>
            <person name="Grigoriev I.V."/>
        </authorList>
    </citation>
    <scope>NUCLEOTIDE SEQUENCE</scope>
    <source>
        <strain evidence="9">P77</strain>
    </source>
</reference>
<feature type="region of interest" description="Disordered" evidence="6">
    <location>
        <begin position="384"/>
        <end position="500"/>
    </location>
</feature>
<protein>
    <submittedName>
        <fullName evidence="9">CCCH zinc finger and SMR domain-containing protein</fullName>
    </submittedName>
</protein>
<dbReference type="GO" id="GO:0008270">
    <property type="term" value="F:zinc ion binding"/>
    <property type="evidence" value="ECO:0007669"/>
    <property type="project" value="UniProtKB-KW"/>
</dbReference>
<feature type="compositionally biased region" description="Polar residues" evidence="6">
    <location>
        <begin position="406"/>
        <end position="428"/>
    </location>
</feature>
<evidence type="ECO:0000256" key="4">
    <source>
        <dbReference type="ARBA" id="ARBA00022833"/>
    </source>
</evidence>
<dbReference type="InterPro" id="IPR036855">
    <property type="entry name" value="Znf_CCCH_sf"/>
</dbReference>
<evidence type="ECO:0000259" key="7">
    <source>
        <dbReference type="PROSITE" id="PS50103"/>
    </source>
</evidence>
<evidence type="ECO:0000256" key="2">
    <source>
        <dbReference type="ARBA" id="ARBA00022737"/>
    </source>
</evidence>
<dbReference type="Proteomes" id="UP000800040">
    <property type="component" value="Unassembled WGS sequence"/>
</dbReference>
<dbReference type="InterPro" id="IPR002625">
    <property type="entry name" value="Smr_dom"/>
</dbReference>
<keyword evidence="4 5" id="KW-0862">Zinc</keyword>
<dbReference type="Gene3D" id="4.10.1000.10">
    <property type="entry name" value="Zinc finger, CCCH-type"/>
    <property type="match status" value="1"/>
</dbReference>
<feature type="region of interest" description="Disordered" evidence="6">
    <location>
        <begin position="57"/>
        <end position="95"/>
    </location>
</feature>
<sequence>MVADEVYEKALPVLQDEALDEEDKTDKLEELLRKETNLTGKSLENIVLDCLWRYRDAGSSSSSPPPSRHTVIRRPSPAPWQANRAPTPVNNSPRMIHPPPGFGIAPPGFARTKSSTASPFTSPRPSPRLAFSTPHIPHSPSLSAYQFSDCASPNTESYGDLDTHSVDWLVNDDAASTESSLLGDGTLNGAAAEWVQPQTMDMGPYDMLRSILRDDRSDEEIEKVLEANGFDLSAALLALMGQQQLDVQQLPTTPSEHPGYIIGKSMSPAFRPSTPIGQQKSNIVCKYFLSTGHCARADCRFSHDTSKTLCKYFLNGNCLAGDTCLFSHDPSALMARMAISDVSTPPVPNFQMSDYEFPSLQYNGSPLGTPSISTSEATSLEQLYGLTGGGPTRPPPGLSPFANFTPGGSSRPQSRTGSRQTSRATTPSVLAVDDNDAFPSLGSAAAAKTGKRHHGKRGGHGTHKDVPGPNNLADVVRMSPSPAPATPVRKGLRPTKSFNGSRENSVAAQAIPAPQHIPWLQTGEQGNQAYLKARAEAFKHGSLRNKFLQSAAQAWNRSDSRAAKALSLRGQSENNLMREAHREAARILYENRNKDSDDSRELYVDLHGLHPDESVSYLEGILVKHSSSSRPVYAITGTGHHSKNGKDKVGKAIRGFLNEWRYAFREFSVPGDRNNVGGILGIDPSSYDKSVAERPKESESDVDSAKKDMKIRIMKRDEVMDAPKGPKRAA</sequence>
<evidence type="ECO:0000313" key="9">
    <source>
        <dbReference type="EMBL" id="KAF1828613.1"/>
    </source>
</evidence>
<feature type="domain" description="C3H1-type" evidence="7">
    <location>
        <begin position="279"/>
        <end position="303"/>
    </location>
</feature>
<dbReference type="InterPro" id="IPR000571">
    <property type="entry name" value="Znf_CCCH"/>
</dbReference>
<evidence type="ECO:0000259" key="8">
    <source>
        <dbReference type="PROSITE" id="PS50828"/>
    </source>
</evidence>
<feature type="region of interest" description="Disordered" evidence="6">
    <location>
        <begin position="682"/>
        <end position="730"/>
    </location>
</feature>
<dbReference type="AlphaFoldDB" id="A0A6A5K5A3"/>
<dbReference type="GO" id="GO:0003723">
    <property type="term" value="F:RNA binding"/>
    <property type="evidence" value="ECO:0007669"/>
    <property type="project" value="InterPro"/>
</dbReference>
<dbReference type="Gene3D" id="3.30.1370.110">
    <property type="match status" value="1"/>
</dbReference>
<gene>
    <name evidence="9" type="ORF">BDW02DRAFT_574718</name>
</gene>
<dbReference type="PROSITE" id="PS50828">
    <property type="entry name" value="SMR"/>
    <property type="match status" value="1"/>
</dbReference>
<dbReference type="InterPro" id="IPR045124">
    <property type="entry name" value="Su(sable)-like"/>
</dbReference>
<keyword evidence="1 5" id="KW-0479">Metal-binding</keyword>
<dbReference type="SMART" id="SM01162">
    <property type="entry name" value="DUF1771"/>
    <property type="match status" value="1"/>
</dbReference>
<dbReference type="InterPro" id="IPR013899">
    <property type="entry name" value="DUF1771"/>
</dbReference>
<organism evidence="9 10">
    <name type="scientific">Decorospora gaudefroyi</name>
    <dbReference type="NCBI Taxonomy" id="184978"/>
    <lineage>
        <taxon>Eukaryota</taxon>
        <taxon>Fungi</taxon>
        <taxon>Dikarya</taxon>
        <taxon>Ascomycota</taxon>
        <taxon>Pezizomycotina</taxon>
        <taxon>Dothideomycetes</taxon>
        <taxon>Pleosporomycetidae</taxon>
        <taxon>Pleosporales</taxon>
        <taxon>Pleosporineae</taxon>
        <taxon>Pleosporaceae</taxon>
        <taxon>Decorospora</taxon>
    </lineage>
</organism>
<keyword evidence="2" id="KW-0677">Repeat</keyword>
<evidence type="ECO:0000313" key="10">
    <source>
        <dbReference type="Proteomes" id="UP000800040"/>
    </source>
</evidence>
<dbReference type="GO" id="GO:0005634">
    <property type="term" value="C:nucleus"/>
    <property type="evidence" value="ECO:0007669"/>
    <property type="project" value="TreeGrafter"/>
</dbReference>
<name>A0A6A5K5A3_9PLEO</name>
<dbReference type="SUPFAM" id="SSF160443">
    <property type="entry name" value="SMR domain-like"/>
    <property type="match status" value="1"/>
</dbReference>
<dbReference type="PANTHER" id="PTHR13119">
    <property type="entry name" value="ZINC FINGER CCCH DOMAIN-CONTAINING PROTEI"/>
    <property type="match status" value="1"/>
</dbReference>
<dbReference type="Pfam" id="PF14608">
    <property type="entry name" value="zf-CCCH_2"/>
    <property type="match status" value="2"/>
</dbReference>
<accession>A0A6A5K5A3</accession>
<dbReference type="PROSITE" id="PS50103">
    <property type="entry name" value="ZF_C3H1"/>
    <property type="match status" value="2"/>
</dbReference>
<feature type="zinc finger region" description="C3H1-type" evidence="5">
    <location>
        <begin position="279"/>
        <end position="303"/>
    </location>
</feature>
<evidence type="ECO:0000256" key="3">
    <source>
        <dbReference type="ARBA" id="ARBA00022771"/>
    </source>
</evidence>
<feature type="domain" description="C3H1-type" evidence="7">
    <location>
        <begin position="304"/>
        <end position="331"/>
    </location>
</feature>
<feature type="domain" description="Smr" evidence="8">
    <location>
        <begin position="604"/>
        <end position="685"/>
    </location>
</feature>
<feature type="compositionally biased region" description="Basic residues" evidence="6">
    <location>
        <begin position="449"/>
        <end position="461"/>
    </location>
</feature>
<dbReference type="Pfam" id="PF08590">
    <property type="entry name" value="DUF1771"/>
    <property type="match status" value="1"/>
</dbReference>
<feature type="compositionally biased region" description="Polar residues" evidence="6">
    <location>
        <begin position="112"/>
        <end position="123"/>
    </location>
</feature>